<dbReference type="Pfam" id="PF05368">
    <property type="entry name" value="NmrA"/>
    <property type="match status" value="1"/>
</dbReference>
<reference evidence="4 5" key="1">
    <citation type="submission" date="2014-02" db="EMBL/GenBank/DDBJ databases">
        <title>The genome sequence of the entomopathogenic fungus Metarhizium robertsii ARSEF 2575.</title>
        <authorList>
            <person name="Giuliano Garisto Donzelli B."/>
            <person name="Roe B.A."/>
            <person name="Macmil S.L."/>
            <person name="Krasnoff S.B."/>
            <person name="Gibson D.M."/>
        </authorList>
    </citation>
    <scope>NUCLEOTIDE SEQUENCE [LARGE SCALE GENOMIC DNA]</scope>
    <source>
        <strain evidence="4 5">ARSEF 2575</strain>
    </source>
</reference>
<organism evidence="4 5">
    <name type="scientific">Metarhizium robertsii</name>
    <dbReference type="NCBI Taxonomy" id="568076"/>
    <lineage>
        <taxon>Eukaryota</taxon>
        <taxon>Fungi</taxon>
        <taxon>Dikarya</taxon>
        <taxon>Ascomycota</taxon>
        <taxon>Pezizomycotina</taxon>
        <taxon>Sordariomycetes</taxon>
        <taxon>Hypocreomycetidae</taxon>
        <taxon>Hypocreales</taxon>
        <taxon>Clavicipitaceae</taxon>
        <taxon>Metarhizium</taxon>
    </lineage>
</organism>
<proteinExistence type="inferred from homology"/>
<dbReference type="PANTHER" id="PTHR42748:SF7">
    <property type="entry name" value="NMRA LIKE REDOX SENSOR 1-RELATED"/>
    <property type="match status" value="1"/>
</dbReference>
<accession>A0A014PIP1</accession>
<protein>
    <submittedName>
        <fullName evidence="4">NmrA-like family protein</fullName>
    </submittedName>
</protein>
<feature type="domain" description="NmrA-like" evidence="3">
    <location>
        <begin position="5"/>
        <end position="273"/>
    </location>
</feature>
<dbReference type="AlphaFoldDB" id="A0A014PIP1"/>
<evidence type="ECO:0000259" key="3">
    <source>
        <dbReference type="Pfam" id="PF05368"/>
    </source>
</evidence>
<gene>
    <name evidence="4" type="ORF">X797_011406</name>
</gene>
<dbReference type="SUPFAM" id="SSF51735">
    <property type="entry name" value="NAD(P)-binding Rossmann-fold domains"/>
    <property type="match status" value="1"/>
</dbReference>
<evidence type="ECO:0000256" key="1">
    <source>
        <dbReference type="ARBA" id="ARBA00006328"/>
    </source>
</evidence>
<dbReference type="InterPro" id="IPR008030">
    <property type="entry name" value="NmrA-like"/>
</dbReference>
<dbReference type="Gene3D" id="3.40.50.720">
    <property type="entry name" value="NAD(P)-binding Rossmann-like Domain"/>
    <property type="match status" value="1"/>
</dbReference>
<evidence type="ECO:0000313" key="4">
    <source>
        <dbReference type="EMBL" id="EXU95531.1"/>
    </source>
</evidence>
<dbReference type="eggNOG" id="ENOG502SN54">
    <property type="taxonomic scope" value="Eukaryota"/>
</dbReference>
<sequence>MATYLVTQATGEQGKWVVKHLLAASVKVHAVVRDLQKVPPILKSPGVTLFQGESKNFDEIYQAAQGCTAAFLNTFPIPGLEALQAKTIVDACRKAGVETLVASTTFTVGDRASWDHEKTDECQLREYFVSKAEVEDTVRRAGFKAYTILRPAILHQDFLMPGATQNYPRLPTHGELDHAFDNGVKAPFTDANDVGRFAAAALRDPDTFGGQEIDLGSEALSIQEAHDILVKVSGRQVGLRKRTPEEQEQIKPTVFGQRFQLYANVADFSGKVAAAKDVASKFGIPFTMLKESLERDKARLLECLPA</sequence>
<keyword evidence="2" id="KW-0521">NADP</keyword>
<dbReference type="OrthoDB" id="3358371at2759"/>
<dbReference type="EMBL" id="JELW01000076">
    <property type="protein sequence ID" value="EXU95531.1"/>
    <property type="molecule type" value="Genomic_DNA"/>
</dbReference>
<evidence type="ECO:0000313" key="5">
    <source>
        <dbReference type="Proteomes" id="UP000030151"/>
    </source>
</evidence>
<comment type="similarity">
    <text evidence="1">Belongs to the NmrA-type oxidoreductase family.</text>
</comment>
<name>A0A014PIP1_9HYPO</name>
<dbReference type="HOGENOM" id="CLU_007383_8_4_1"/>
<evidence type="ECO:0000256" key="2">
    <source>
        <dbReference type="ARBA" id="ARBA00022857"/>
    </source>
</evidence>
<dbReference type="PANTHER" id="PTHR42748">
    <property type="entry name" value="NITROGEN METABOLITE REPRESSION PROTEIN NMRA FAMILY MEMBER"/>
    <property type="match status" value="1"/>
</dbReference>
<dbReference type="InterPro" id="IPR036291">
    <property type="entry name" value="NAD(P)-bd_dom_sf"/>
</dbReference>
<dbReference type="InterPro" id="IPR051164">
    <property type="entry name" value="NmrA-like_oxidored"/>
</dbReference>
<dbReference type="Proteomes" id="UP000030151">
    <property type="component" value="Unassembled WGS sequence"/>
</dbReference>
<comment type="caution">
    <text evidence="4">The sequence shown here is derived from an EMBL/GenBank/DDBJ whole genome shotgun (WGS) entry which is preliminary data.</text>
</comment>